<organism evidence="1 2">
    <name type="scientific">Chytriomyces confervae</name>
    <dbReference type="NCBI Taxonomy" id="246404"/>
    <lineage>
        <taxon>Eukaryota</taxon>
        <taxon>Fungi</taxon>
        <taxon>Fungi incertae sedis</taxon>
        <taxon>Chytridiomycota</taxon>
        <taxon>Chytridiomycota incertae sedis</taxon>
        <taxon>Chytridiomycetes</taxon>
        <taxon>Chytridiales</taxon>
        <taxon>Chytriomycetaceae</taxon>
        <taxon>Chytriomyces</taxon>
    </lineage>
</organism>
<reference evidence="1 2" key="1">
    <citation type="journal article" date="2019" name="Sci. Rep.">
        <title>Comparative genomics of chytrid fungi reveal insights into the obligate biotrophic and pathogenic lifestyle of Synchytrium endobioticum.</title>
        <authorList>
            <person name="van de Vossenberg B.T.L.H."/>
            <person name="Warris S."/>
            <person name="Nguyen H.D.T."/>
            <person name="van Gent-Pelzer M.P.E."/>
            <person name="Joly D.L."/>
            <person name="van de Geest H.C."/>
            <person name="Bonants P.J.M."/>
            <person name="Smith D.S."/>
            <person name="Levesque C.A."/>
            <person name="van der Lee T.A.J."/>
        </authorList>
    </citation>
    <scope>NUCLEOTIDE SEQUENCE [LARGE SCALE GENOMIC DNA]</scope>
    <source>
        <strain evidence="1 2">CBS 675.73</strain>
    </source>
</reference>
<dbReference type="EMBL" id="QEAP01001330">
    <property type="protein sequence ID" value="TPX47086.1"/>
    <property type="molecule type" value="Genomic_DNA"/>
</dbReference>
<evidence type="ECO:0000313" key="2">
    <source>
        <dbReference type="Proteomes" id="UP000320333"/>
    </source>
</evidence>
<comment type="caution">
    <text evidence="1">The sequence shown here is derived from an EMBL/GenBank/DDBJ whole genome shotgun (WGS) entry which is preliminary data.</text>
</comment>
<evidence type="ECO:0000313" key="1">
    <source>
        <dbReference type="EMBL" id="TPX47086.1"/>
    </source>
</evidence>
<sequence>MSVSSAAPVATSSGVASVTAGGSTTSSPAVTKFLPPISSVPGDKCEAKYNLVYTCGYSSIKKADIIVQCSNGIITYVSDCAVDATVPGSGVFCAYWDYKLNGDAALNLYLPYCIDGPAPTGIKQNATIVLSTGQVVVPLANANANGNKAAAGSGGVSHFVSVGLMALAGMFML</sequence>
<dbReference type="Proteomes" id="UP000320333">
    <property type="component" value="Unassembled WGS sequence"/>
</dbReference>
<keyword evidence="2" id="KW-1185">Reference proteome</keyword>
<proteinExistence type="predicted"/>
<accession>A0A507D6M3</accession>
<dbReference type="OrthoDB" id="2147439at2759"/>
<dbReference type="AlphaFoldDB" id="A0A507D6M3"/>
<name>A0A507D6M3_9FUNG</name>
<protein>
    <submittedName>
        <fullName evidence="1">Uncharacterized protein</fullName>
    </submittedName>
</protein>
<gene>
    <name evidence="1" type="ORF">CcCBS67573_g10278</name>
</gene>